<evidence type="ECO:0000259" key="5">
    <source>
        <dbReference type="PROSITE" id="PS50104"/>
    </source>
</evidence>
<evidence type="ECO:0000313" key="6">
    <source>
        <dbReference type="EMBL" id="CAI0551386.1"/>
    </source>
</evidence>
<protein>
    <recommendedName>
        <fullName evidence="1">ADP-ribosyl cyclase/cyclic ADP-ribose hydrolase</fullName>
        <ecNumber evidence="1">3.2.2.6</ecNumber>
    </recommendedName>
</protein>
<keyword evidence="3" id="KW-0520">NAD</keyword>
<dbReference type="Pfam" id="PF01582">
    <property type="entry name" value="TIR"/>
    <property type="match status" value="1"/>
</dbReference>
<organism evidence="6 7">
    <name type="scientific">Linum tenue</name>
    <dbReference type="NCBI Taxonomy" id="586396"/>
    <lineage>
        <taxon>Eukaryota</taxon>
        <taxon>Viridiplantae</taxon>
        <taxon>Streptophyta</taxon>
        <taxon>Embryophyta</taxon>
        <taxon>Tracheophyta</taxon>
        <taxon>Spermatophyta</taxon>
        <taxon>Magnoliopsida</taxon>
        <taxon>eudicotyledons</taxon>
        <taxon>Gunneridae</taxon>
        <taxon>Pentapetalae</taxon>
        <taxon>rosids</taxon>
        <taxon>fabids</taxon>
        <taxon>Malpighiales</taxon>
        <taxon>Linaceae</taxon>
        <taxon>Linum</taxon>
    </lineage>
</organism>
<dbReference type="SUPFAM" id="SSF52200">
    <property type="entry name" value="Toll/Interleukin receptor TIR domain"/>
    <property type="match status" value="1"/>
</dbReference>
<dbReference type="AlphaFoldDB" id="A0AAV0R2H3"/>
<keyword evidence="7" id="KW-1185">Reference proteome</keyword>
<dbReference type="FunFam" id="3.40.50.10140:FF:000007">
    <property type="entry name" value="Disease resistance protein (TIR-NBS-LRR class)"/>
    <property type="match status" value="1"/>
</dbReference>
<dbReference type="Gene3D" id="3.40.50.10140">
    <property type="entry name" value="Toll/interleukin-1 receptor homology (TIR) domain"/>
    <property type="match status" value="1"/>
</dbReference>
<keyword evidence="2" id="KW-0378">Hydrolase</keyword>
<evidence type="ECO:0000256" key="3">
    <source>
        <dbReference type="ARBA" id="ARBA00023027"/>
    </source>
</evidence>
<accession>A0AAV0R2H3</accession>
<comment type="catalytic activity">
    <reaction evidence="4">
        <text>NAD(+) + H2O = ADP-D-ribose + nicotinamide + H(+)</text>
        <dbReference type="Rhea" id="RHEA:16301"/>
        <dbReference type="ChEBI" id="CHEBI:15377"/>
        <dbReference type="ChEBI" id="CHEBI:15378"/>
        <dbReference type="ChEBI" id="CHEBI:17154"/>
        <dbReference type="ChEBI" id="CHEBI:57540"/>
        <dbReference type="ChEBI" id="CHEBI:57967"/>
        <dbReference type="EC" id="3.2.2.6"/>
    </reaction>
    <physiologicalReaction direction="left-to-right" evidence="4">
        <dbReference type="Rhea" id="RHEA:16302"/>
    </physiologicalReaction>
</comment>
<dbReference type="PANTHER" id="PTHR32009">
    <property type="entry name" value="TMV RESISTANCE PROTEIN N-LIKE"/>
    <property type="match status" value="1"/>
</dbReference>
<dbReference type="SMART" id="SM00255">
    <property type="entry name" value="TIR"/>
    <property type="match status" value="1"/>
</dbReference>
<name>A0AAV0R2H3_9ROSI</name>
<sequence>MTYLVYHNGYHVCEHHLIAVIYLPAVPPTIISVNIPPPPPPRQLPLKTATTTREVFINFRGLDVRNTFIDHLQAALRRERVGAFRDDVDSGRGVNVKQGVLRAIEESRFYVVVLSRSYASSKWCLDELVKIMHCSNKHNKIAFPVFYHVSPEDVSAVGGGGCYKEDFDRHKKKYTYERVDGWLQALAWVVGVSGWVVASDQYVMSTLARARFLISSFQSLSLLSCYRLF</sequence>
<gene>
    <name evidence="6" type="ORF">LITE_LOCUS45945</name>
</gene>
<comment type="caution">
    <text evidence="6">The sequence shown here is derived from an EMBL/GenBank/DDBJ whole genome shotgun (WGS) entry which is preliminary data.</text>
</comment>
<dbReference type="EMBL" id="CAMGYJ010000010">
    <property type="protein sequence ID" value="CAI0551386.1"/>
    <property type="molecule type" value="Genomic_DNA"/>
</dbReference>
<reference evidence="6" key="1">
    <citation type="submission" date="2022-08" db="EMBL/GenBank/DDBJ databases">
        <authorList>
            <person name="Gutierrez-Valencia J."/>
        </authorList>
    </citation>
    <scope>NUCLEOTIDE SEQUENCE</scope>
</reference>
<feature type="domain" description="TIR" evidence="5">
    <location>
        <begin position="51"/>
        <end position="220"/>
    </location>
</feature>
<evidence type="ECO:0000313" key="7">
    <source>
        <dbReference type="Proteomes" id="UP001154282"/>
    </source>
</evidence>
<dbReference type="EC" id="3.2.2.6" evidence="1"/>
<dbReference type="GO" id="GO:0007165">
    <property type="term" value="P:signal transduction"/>
    <property type="evidence" value="ECO:0007669"/>
    <property type="project" value="InterPro"/>
</dbReference>
<proteinExistence type="predicted"/>
<evidence type="ECO:0000256" key="4">
    <source>
        <dbReference type="ARBA" id="ARBA00047304"/>
    </source>
</evidence>
<dbReference type="PROSITE" id="PS50104">
    <property type="entry name" value="TIR"/>
    <property type="match status" value="1"/>
</dbReference>
<evidence type="ECO:0000256" key="1">
    <source>
        <dbReference type="ARBA" id="ARBA00011982"/>
    </source>
</evidence>
<dbReference type="InterPro" id="IPR000157">
    <property type="entry name" value="TIR_dom"/>
</dbReference>
<dbReference type="GO" id="GO:0061809">
    <property type="term" value="F:NAD+ nucleosidase activity, cyclic ADP-ribose generating"/>
    <property type="evidence" value="ECO:0007669"/>
    <property type="project" value="UniProtKB-EC"/>
</dbReference>
<evidence type="ECO:0000256" key="2">
    <source>
        <dbReference type="ARBA" id="ARBA00022801"/>
    </source>
</evidence>
<dbReference type="PANTHER" id="PTHR32009:SF39">
    <property type="entry name" value="TIR DOMAIN-CONTAINING PROTEIN"/>
    <property type="match status" value="1"/>
</dbReference>
<dbReference type="InterPro" id="IPR035897">
    <property type="entry name" value="Toll_tir_struct_dom_sf"/>
</dbReference>
<dbReference type="Proteomes" id="UP001154282">
    <property type="component" value="Unassembled WGS sequence"/>
</dbReference>